<organism evidence="2 3">
    <name type="scientific">Treponema succinifaciens (strain ATCC 33096 / DSM 2489 / 6091)</name>
    <dbReference type="NCBI Taxonomy" id="869209"/>
    <lineage>
        <taxon>Bacteria</taxon>
        <taxon>Pseudomonadati</taxon>
        <taxon>Spirochaetota</taxon>
        <taxon>Spirochaetia</taxon>
        <taxon>Spirochaetales</taxon>
        <taxon>Treponemataceae</taxon>
        <taxon>Treponema</taxon>
    </lineage>
</organism>
<dbReference type="STRING" id="869209.Tresu_0561"/>
<sequence length="415" mass="49093">MENRIYYGEYSLKHWIEMLLKKKITLPEYQRSYLWDEKAVKRFIKSLEDKQFIPPVTIAHYKIENDDNETNLILDGQQRLTSLLLAAIDSFPDRNKFEKAEDITKSEDDSMDNDNSDKTTPIKWTFNQLLELGNNIESIKNKAKDSDKYNSLKIKDKIDNEFLENTFLGFSYIVPDSDKKDEVQKSFSKTFREINYFGKSLSAQESRRSLYFMNDKYKDFLDGKIDNEDVLCSLTITENMQSTKIDFIRYLSILSQYKAQCSAWNVLKYYSSYASREAFYVDYVSFIVNLEQESHEDKFNNFDMEKIFPNECWKERFKTLKATTAELKSKIDLSKGKSKSSFDSWIDADYYLFGLIYYVLFENLRIKLSNSLINELQTAIDEKRKDNSYSRSPNRLGNLRARLNDSIQIYKNYTE</sequence>
<dbReference type="GeneID" id="302997765"/>
<protein>
    <recommendedName>
        <fullName evidence="1">GmrSD restriction endonucleases N-terminal domain-containing protein</fullName>
    </recommendedName>
</protein>
<dbReference type="Proteomes" id="UP000006852">
    <property type="component" value="Chromosome"/>
</dbReference>
<dbReference type="AlphaFoldDB" id="F2NRG1"/>
<keyword evidence="3" id="KW-1185">Reference proteome</keyword>
<reference evidence="3" key="2">
    <citation type="submission" date="2011-04" db="EMBL/GenBank/DDBJ databases">
        <title>The complete genome of chromosome of Treponema succinifaciens DSM 2489.</title>
        <authorList>
            <person name="Lucas S."/>
            <person name="Copeland A."/>
            <person name="Lapidus A."/>
            <person name="Bruce D."/>
            <person name="Goodwin L."/>
            <person name="Pitluck S."/>
            <person name="Peters L."/>
            <person name="Kyrpides N."/>
            <person name="Mavromatis K."/>
            <person name="Ivanova N."/>
            <person name="Ovchinnikova G."/>
            <person name="Teshima H."/>
            <person name="Detter J.C."/>
            <person name="Tapia R."/>
            <person name="Han C."/>
            <person name="Land M."/>
            <person name="Hauser L."/>
            <person name="Markowitz V."/>
            <person name="Cheng J.-F."/>
            <person name="Hugenholtz P."/>
            <person name="Woyke T."/>
            <person name="Wu D."/>
            <person name="Gronow S."/>
            <person name="Wellnitz S."/>
            <person name="Brambilla E."/>
            <person name="Klenk H.-P."/>
            <person name="Eisen J.A."/>
        </authorList>
    </citation>
    <scope>NUCLEOTIDE SEQUENCE [LARGE SCALE GENOMIC DNA]</scope>
    <source>
        <strain evidence="3">ATCC 33096 / DSM 2489 / 6091</strain>
    </source>
</reference>
<reference evidence="2 3" key="1">
    <citation type="journal article" date="2011" name="Stand. Genomic Sci.">
        <title>Complete genome sequence of Treponema succinifaciens type strain (6091).</title>
        <authorList>
            <person name="Han C."/>
            <person name="Gronow S."/>
            <person name="Teshima H."/>
            <person name="Lapidus A."/>
            <person name="Nolan M."/>
            <person name="Lucas S."/>
            <person name="Hammon N."/>
            <person name="Deshpande S."/>
            <person name="Cheng J.F."/>
            <person name="Zeytun A."/>
            <person name="Tapia R."/>
            <person name="Goodwin L."/>
            <person name="Pitluck S."/>
            <person name="Liolios K."/>
            <person name="Pagani I."/>
            <person name="Ivanova N."/>
            <person name="Mavromatis K."/>
            <person name="Mikhailova N."/>
            <person name="Huntemann M."/>
            <person name="Pati A."/>
            <person name="Chen A."/>
            <person name="Palaniappan K."/>
            <person name="Land M."/>
            <person name="Hauser L."/>
            <person name="Brambilla E.M."/>
            <person name="Rohde M."/>
            <person name="Goker M."/>
            <person name="Woyke T."/>
            <person name="Bristow J."/>
            <person name="Eisen J.A."/>
            <person name="Markowitz V."/>
            <person name="Hugenholtz P."/>
            <person name="Kyrpides N.C."/>
            <person name="Klenk H.P."/>
            <person name="Detter J.C."/>
        </authorList>
    </citation>
    <scope>NUCLEOTIDE SEQUENCE [LARGE SCALE GENOMIC DNA]</scope>
    <source>
        <strain evidence="3">ATCC 33096 / DSM 2489 / 6091</strain>
    </source>
</reference>
<gene>
    <name evidence="2" type="ordered locus">Tresu_0561</name>
</gene>
<accession>F2NRG1</accession>
<dbReference type="EMBL" id="CP002631">
    <property type="protein sequence ID" value="AEB13503.1"/>
    <property type="molecule type" value="Genomic_DNA"/>
</dbReference>
<dbReference type="SUPFAM" id="SSF110849">
    <property type="entry name" value="ParB/Sulfiredoxin"/>
    <property type="match status" value="1"/>
</dbReference>
<evidence type="ECO:0000259" key="1">
    <source>
        <dbReference type="Pfam" id="PF03235"/>
    </source>
</evidence>
<dbReference type="Pfam" id="PF03235">
    <property type="entry name" value="GmrSD_N"/>
    <property type="match status" value="1"/>
</dbReference>
<dbReference type="RefSeq" id="WP_013700810.1">
    <property type="nucleotide sequence ID" value="NC_015385.1"/>
</dbReference>
<dbReference type="HOGENOM" id="CLU_690176_0_0_12"/>
<dbReference type="eggNOG" id="COG1479">
    <property type="taxonomic scope" value="Bacteria"/>
</dbReference>
<dbReference type="InterPro" id="IPR004919">
    <property type="entry name" value="GmrSD_N"/>
</dbReference>
<feature type="domain" description="GmrSD restriction endonucleases N-terminal" evidence="1">
    <location>
        <begin position="19"/>
        <end position="212"/>
    </location>
</feature>
<evidence type="ECO:0000313" key="3">
    <source>
        <dbReference type="Proteomes" id="UP000006852"/>
    </source>
</evidence>
<proteinExistence type="predicted"/>
<name>F2NRG1_TRES6</name>
<dbReference type="InterPro" id="IPR036086">
    <property type="entry name" value="ParB/Sulfiredoxin_sf"/>
</dbReference>
<dbReference type="KEGG" id="tsu:Tresu_0561"/>
<evidence type="ECO:0000313" key="2">
    <source>
        <dbReference type="EMBL" id="AEB13503.1"/>
    </source>
</evidence>